<dbReference type="InterPro" id="IPR029063">
    <property type="entry name" value="SAM-dependent_MTases_sf"/>
</dbReference>
<dbReference type="Gene3D" id="3.40.50.150">
    <property type="entry name" value="Vaccinia Virus protein VP39"/>
    <property type="match status" value="1"/>
</dbReference>
<dbReference type="SUPFAM" id="SSF53335">
    <property type="entry name" value="S-adenosyl-L-methionine-dependent methyltransferases"/>
    <property type="match status" value="1"/>
</dbReference>
<reference evidence="2 3" key="1">
    <citation type="journal article" date="2011" name="J. Bacteriol.">
        <title>Complete genome sequence of the industrial strain Ketogulonicigenium vulgare WSH-001.</title>
        <authorList>
            <person name="Liu L."/>
            <person name="Li Y."/>
            <person name="Zhang J."/>
            <person name="Zhou Z."/>
            <person name="Liu J."/>
            <person name="Li X."/>
            <person name="Zhou J."/>
            <person name="Du G."/>
            <person name="Wang L."/>
            <person name="Chen J."/>
        </authorList>
    </citation>
    <scope>NUCLEOTIDE SEQUENCE [LARGE SCALE GENOMIC DNA]</scope>
    <source>
        <strain evidence="2 3">WSH-001</strain>
    </source>
</reference>
<dbReference type="Proteomes" id="UP000000692">
    <property type="component" value="Chromosome"/>
</dbReference>
<dbReference type="NCBIfam" id="TIGR01444">
    <property type="entry name" value="fkbM_fam"/>
    <property type="match status" value="1"/>
</dbReference>
<dbReference type="RefSeq" id="WP_014537988.1">
    <property type="nucleotide sequence ID" value="NC_017384.1"/>
</dbReference>
<dbReference type="Pfam" id="PF05050">
    <property type="entry name" value="Methyltransf_21"/>
    <property type="match status" value="1"/>
</dbReference>
<feature type="domain" description="Methyltransferase FkbM" evidence="1">
    <location>
        <begin position="27"/>
        <end position="181"/>
    </location>
</feature>
<dbReference type="eggNOG" id="COG2327">
    <property type="taxonomic scope" value="Bacteria"/>
</dbReference>
<protein>
    <submittedName>
        <fullName evidence="2">Methyltransferase FkbM</fullName>
    </submittedName>
</protein>
<dbReference type="KEGG" id="kvl:KVU_2019"/>
<keyword evidence="3" id="KW-1185">Reference proteome</keyword>
<dbReference type="PANTHER" id="PTHR36973:SF4">
    <property type="entry name" value="NODULATION PROTEIN"/>
    <property type="match status" value="1"/>
</dbReference>
<evidence type="ECO:0000259" key="1">
    <source>
        <dbReference type="Pfam" id="PF05050"/>
    </source>
</evidence>
<dbReference type="PANTHER" id="PTHR36973">
    <property type="entry name" value="SLL1456 PROTEIN-RELATED"/>
    <property type="match status" value="1"/>
</dbReference>
<proteinExistence type="predicted"/>
<dbReference type="OrthoDB" id="292760at2"/>
<name>F9Y4X4_KETVW</name>
<keyword evidence="2" id="KW-0489">Methyltransferase</keyword>
<dbReference type="GO" id="GO:0032259">
    <property type="term" value="P:methylation"/>
    <property type="evidence" value="ECO:0007669"/>
    <property type="project" value="UniProtKB-KW"/>
</dbReference>
<dbReference type="InterPro" id="IPR006342">
    <property type="entry name" value="FkbM_mtfrase"/>
</dbReference>
<dbReference type="HOGENOM" id="CLU_068034_1_0_5"/>
<keyword evidence="2" id="KW-0808">Transferase</keyword>
<sequence>MTQDLPSMAAYLQRLCDQGFTAGSVIDVGTCYGTPELTATFPDALHIFIEPAPSLASRIDALARAHRGEAYAIALADRPGLAPLHVPQGVEGASLVWGARYGGTLVRVETLDRLFAQRDLPRPLVIKTDCQGHDLAVLRGGAALLARADLVVAEANLFHPAGEAALGDFAEMIAFMRGHHFAVHGLFSPRMRPRDGALGQIDIAFVREDGPFRTHHAWS</sequence>
<gene>
    <name evidence="2" type="ordered locus">KVU_2019</name>
</gene>
<dbReference type="AlphaFoldDB" id="F9Y4X4"/>
<evidence type="ECO:0000313" key="3">
    <source>
        <dbReference type="Proteomes" id="UP000000692"/>
    </source>
</evidence>
<dbReference type="InterPro" id="IPR053188">
    <property type="entry name" value="FkbM_Methyltransferase"/>
</dbReference>
<evidence type="ECO:0000313" key="2">
    <source>
        <dbReference type="EMBL" id="AEM41858.1"/>
    </source>
</evidence>
<dbReference type="GO" id="GO:0008171">
    <property type="term" value="F:O-methyltransferase activity"/>
    <property type="evidence" value="ECO:0007669"/>
    <property type="project" value="TreeGrafter"/>
</dbReference>
<accession>F9Y4X4</accession>
<organism evidence="2 3">
    <name type="scientific">Ketogulonicigenium vulgare (strain WSH-001)</name>
    <dbReference type="NCBI Taxonomy" id="759362"/>
    <lineage>
        <taxon>Bacteria</taxon>
        <taxon>Pseudomonadati</taxon>
        <taxon>Pseudomonadota</taxon>
        <taxon>Alphaproteobacteria</taxon>
        <taxon>Rhodobacterales</taxon>
        <taxon>Roseobacteraceae</taxon>
        <taxon>Ketogulonicigenium</taxon>
    </lineage>
</organism>
<dbReference type="EMBL" id="CP002018">
    <property type="protein sequence ID" value="AEM41858.1"/>
    <property type="molecule type" value="Genomic_DNA"/>
</dbReference>